<dbReference type="EMBL" id="CAJNOV010012949">
    <property type="protein sequence ID" value="CAF1502762.1"/>
    <property type="molecule type" value="Genomic_DNA"/>
</dbReference>
<dbReference type="PROSITE" id="PS00012">
    <property type="entry name" value="PHOSPHOPANTETHEINE"/>
    <property type="match status" value="1"/>
</dbReference>
<dbReference type="InterPro" id="IPR036736">
    <property type="entry name" value="ACP-like_sf"/>
</dbReference>
<dbReference type="Pfam" id="PF00501">
    <property type="entry name" value="AMP-binding"/>
    <property type="match status" value="1"/>
</dbReference>
<dbReference type="Pfam" id="PF23562">
    <property type="entry name" value="AMP-binding_C_3"/>
    <property type="match status" value="1"/>
</dbReference>
<dbReference type="PANTHER" id="PTHR44845:SF6">
    <property type="entry name" value="BETA-ALANINE-ACTIVATING ENZYME"/>
    <property type="match status" value="1"/>
</dbReference>
<dbReference type="SUPFAM" id="SSF56801">
    <property type="entry name" value="Acetyl-CoA synthetase-like"/>
    <property type="match status" value="1"/>
</dbReference>
<dbReference type="OrthoDB" id="429813at2759"/>
<evidence type="ECO:0000256" key="2">
    <source>
        <dbReference type="ARBA" id="ARBA00022553"/>
    </source>
</evidence>
<evidence type="ECO:0000313" key="6">
    <source>
        <dbReference type="Proteomes" id="UP000663855"/>
    </source>
</evidence>
<evidence type="ECO:0000313" key="5">
    <source>
        <dbReference type="EMBL" id="CAF1685666.1"/>
    </source>
</evidence>
<dbReference type="Proteomes" id="UP000663855">
    <property type="component" value="Unassembled WGS sequence"/>
</dbReference>
<dbReference type="PANTHER" id="PTHR44845">
    <property type="entry name" value="CARRIER DOMAIN-CONTAINING PROTEIN"/>
    <property type="match status" value="1"/>
</dbReference>
<dbReference type="Gene3D" id="3.40.50.720">
    <property type="entry name" value="NAD(P)-binding Rossmann-like Domain"/>
    <property type="match status" value="1"/>
</dbReference>
<dbReference type="InterPro" id="IPR009081">
    <property type="entry name" value="PP-bd_ACP"/>
</dbReference>
<dbReference type="EMBL" id="CAJNOW010021844">
    <property type="protein sequence ID" value="CAF1685666.1"/>
    <property type="molecule type" value="Genomic_DNA"/>
</dbReference>
<proteinExistence type="predicted"/>
<dbReference type="PROSITE" id="PS50075">
    <property type="entry name" value="CARRIER"/>
    <property type="match status" value="1"/>
</dbReference>
<evidence type="ECO:0000313" key="4">
    <source>
        <dbReference type="EMBL" id="CAF1502762.1"/>
    </source>
</evidence>
<dbReference type="InterPro" id="IPR013120">
    <property type="entry name" value="FAR_NAD-bd"/>
</dbReference>
<evidence type="ECO:0000256" key="1">
    <source>
        <dbReference type="ARBA" id="ARBA00022450"/>
    </source>
</evidence>
<keyword evidence="1" id="KW-0596">Phosphopantetheine</keyword>
<dbReference type="Proteomes" id="UP000663834">
    <property type="component" value="Unassembled WGS sequence"/>
</dbReference>
<protein>
    <recommendedName>
        <fullName evidence="3">Carrier domain-containing protein</fullName>
    </recommendedName>
</protein>
<dbReference type="InterPro" id="IPR006162">
    <property type="entry name" value="Ppantetheine_attach_site"/>
</dbReference>
<gene>
    <name evidence="4" type="ORF">CJN711_LOCUS27345</name>
    <name evidence="5" type="ORF">KQP761_LOCUS38433</name>
</gene>
<accession>A0A815T9K4</accession>
<dbReference type="AlphaFoldDB" id="A0A815T9K4"/>
<dbReference type="Pfam" id="PF07993">
    <property type="entry name" value="NAD_binding_4"/>
    <property type="match status" value="1"/>
</dbReference>
<feature type="domain" description="Carrier" evidence="3">
    <location>
        <begin position="580"/>
        <end position="654"/>
    </location>
</feature>
<dbReference type="Pfam" id="PF00550">
    <property type="entry name" value="PP-binding"/>
    <property type="match status" value="1"/>
</dbReference>
<dbReference type="SUPFAM" id="SSF51735">
    <property type="entry name" value="NAD(P)-binding Rossmann-fold domains"/>
    <property type="match status" value="1"/>
</dbReference>
<comment type="caution">
    <text evidence="4">The sequence shown here is derived from an EMBL/GenBank/DDBJ whole genome shotgun (WGS) entry which is preliminary data.</text>
</comment>
<dbReference type="InterPro" id="IPR000873">
    <property type="entry name" value="AMP-dep_synth/lig_dom"/>
</dbReference>
<reference evidence="4" key="1">
    <citation type="submission" date="2021-02" db="EMBL/GenBank/DDBJ databases">
        <authorList>
            <person name="Nowell W R."/>
        </authorList>
    </citation>
    <scope>NUCLEOTIDE SEQUENCE</scope>
</reference>
<evidence type="ECO:0000259" key="3">
    <source>
        <dbReference type="PROSITE" id="PS50075"/>
    </source>
</evidence>
<dbReference type="InterPro" id="IPR042099">
    <property type="entry name" value="ANL_N_sf"/>
</dbReference>
<name>A0A815T9K4_9BILA</name>
<sequence>MEFLRSLPFSSIAGALEYQAQTRPEKPAILYPDSSKNSREYTSLTYRQYNNVVNDLADKISKYLPFSSSDEPVTCGLLAIGGIEYIVSQYALMKVPNVIMFPISARNSQAAVEHLLRQSKTVLLITTLVYLPMVKIIQEKEEFQLLKVIVWEQDEFKIEEFIKNKDVEHPLISDGIVSSKSKDEILNKVVIILHSSGSTAFPKPIRITNRYFLISLTLYLTLEKHFWVEDDVVLVWGALFHLMAFNVTVRALLVGCAYALPLCVTFPPKPDELLRNIQVKNNITILVTVPSLLEHLIRELLSKDNSYIGLKPLEKLKYVMYAGAGCPEALCRTLVDSGVVLISVYGSTETGIILIKNYKPYDKKWKFMEIPEIRKPFLRIETPPNAQNPNEKLIFHLPNDPFLAENISTSLDDCYTAGDILLEDPPNSGQYFILGRQDDTLVHVNGEKTNPIPMEDVIRHSPLVQQVVIVGHNQFCTAALVQLNIGEASNYDFQEIEEKIWEVVERANKEAPSHSRLVRQLVKILPMNKTLPVTEKGNLTRQKINQEYATLISTIYDKFLNQQYQEQQKHGTTQEKEQTKWTEEKIKKYLEEKLKLLDQKINDFSRSIFDFGVNSLQVVELRNLICQDICEIPKNFLYENSSIEHMSSKLFEYVQADNVENQQADPYHYKLTEQIIDKYIDMMKSVKITSHKEKPNETTQRVFLVTGSNGSLGSFIIRDLLQQSESTVKRVYCLLRGSNTKERLFQSFEQRQLDTSLLIKACEQRLVILSSSMDLSEEHLGQTDSICQELQNEVTDIIHTAWKMNFNQTVKDFEHDSIFGVYNLLKLAASNHIQFHFISSIASAASGLLSSIKEEPLPRKSEIALPQGYGQSKYASEHLCWAAMNLWNVPVNIYRVGQVSGDTQNGVWNTTEMAAMMIYAGAGQLKQMPNIGHDINWIPVDVCSASLVDLALKSSFDLSTGADQRVYHLLNPRVISYENYLSFLQAAGLDFHPVSPKEFVNTILTTKDLSNPLIKLSSFLEQIFSKKDTSKSSKYETVKTVERCEILKNCPTIDANLIKLYLNHWKKCQVLKD</sequence>
<organism evidence="4 6">
    <name type="scientific">Rotaria magnacalcarata</name>
    <dbReference type="NCBI Taxonomy" id="392030"/>
    <lineage>
        <taxon>Eukaryota</taxon>
        <taxon>Metazoa</taxon>
        <taxon>Spiralia</taxon>
        <taxon>Gnathifera</taxon>
        <taxon>Rotifera</taxon>
        <taxon>Eurotatoria</taxon>
        <taxon>Bdelloidea</taxon>
        <taxon>Philodinida</taxon>
        <taxon>Philodinidae</taxon>
        <taxon>Rotaria</taxon>
    </lineage>
</organism>
<dbReference type="InterPro" id="IPR036291">
    <property type="entry name" value="NAD(P)-bd_dom_sf"/>
</dbReference>
<dbReference type="SUPFAM" id="SSF47336">
    <property type="entry name" value="ACP-like"/>
    <property type="match status" value="1"/>
</dbReference>
<keyword evidence="2" id="KW-0597">Phosphoprotein</keyword>
<dbReference type="Gene3D" id="3.40.50.12780">
    <property type="entry name" value="N-terminal domain of ligase-like"/>
    <property type="match status" value="1"/>
</dbReference>